<keyword evidence="3" id="KW-0732">Signal</keyword>
<keyword evidence="1" id="KW-0325">Glycoprotein</keyword>
<dbReference type="SMART" id="SM00261">
    <property type="entry name" value="FU"/>
    <property type="match status" value="3"/>
</dbReference>
<dbReference type="CDD" id="cd00064">
    <property type="entry name" value="FU"/>
    <property type="match status" value="3"/>
</dbReference>
<name>C3XR35_BRAFL</name>
<feature type="chain" id="PRO_5002933035" description="Growth factor receptor domain-containing protein" evidence="3">
    <location>
        <begin position="22"/>
        <end position="240"/>
    </location>
</feature>
<dbReference type="Gene3D" id="2.10.220.10">
    <property type="entry name" value="Hormone Receptor, Insulin-like Growth Factor Receptor 1, Chain A, domain 2"/>
    <property type="match status" value="2"/>
</dbReference>
<dbReference type="Pfam" id="PF00757">
    <property type="entry name" value="Furin-like"/>
    <property type="match status" value="1"/>
</dbReference>
<proteinExistence type="predicted"/>
<dbReference type="InterPro" id="IPR006212">
    <property type="entry name" value="Furin_repeat"/>
</dbReference>
<dbReference type="Pfam" id="PF14843">
    <property type="entry name" value="GF_recep_IV"/>
    <property type="match status" value="1"/>
</dbReference>
<dbReference type="InterPro" id="IPR009030">
    <property type="entry name" value="Growth_fac_rcpt_cys_sf"/>
</dbReference>
<evidence type="ECO:0008006" key="7">
    <source>
        <dbReference type="Google" id="ProtNLM"/>
    </source>
</evidence>
<protein>
    <recommendedName>
        <fullName evidence="7">Growth factor receptor domain-containing protein</fullName>
    </recommendedName>
</protein>
<feature type="signal peptide" evidence="3">
    <location>
        <begin position="1"/>
        <end position="21"/>
    </location>
</feature>
<dbReference type="EMBL" id="GG666456">
    <property type="protein sequence ID" value="EEN69153.1"/>
    <property type="molecule type" value="Genomic_DNA"/>
</dbReference>
<feature type="domain" description="Furin-like cysteine-rich" evidence="4">
    <location>
        <begin position="20"/>
        <end position="69"/>
    </location>
</feature>
<accession>C3XR35</accession>
<sequence>MHWQLLLVCATWTTQVSLVGAQADCHPLCLSCYGPGLDQCLQCSQYSYNNTCVQQCPPLTFIVNTDIPIGNVSYNDTFPTAQTKSSDTNNATITSNDTLQNTTAPTEVTPAGVTPGNRGTCEDCHSECQDGCYGNTSRDCYRCKHVNFDGTCLSCCPEGSYPDPDDSSFCGRCHEECERGCTGPGPANCYRCKHLEYGGRCLHTCPAKTYQAPGTPSVCRPCHNTCEDGCVGPGPDDCSP</sequence>
<feature type="compositionally biased region" description="Polar residues" evidence="2">
    <location>
        <begin position="81"/>
        <end position="106"/>
    </location>
</feature>
<feature type="domain" description="Growth factor receptor" evidence="5">
    <location>
        <begin position="124"/>
        <end position="238"/>
    </location>
</feature>
<feature type="region of interest" description="Disordered" evidence="2">
    <location>
        <begin position="81"/>
        <end position="109"/>
    </location>
</feature>
<dbReference type="SUPFAM" id="SSF57184">
    <property type="entry name" value="Growth factor receptor domain"/>
    <property type="match status" value="2"/>
</dbReference>
<dbReference type="InParanoid" id="C3XR35"/>
<organism>
    <name type="scientific">Branchiostoma floridae</name>
    <name type="common">Florida lancelet</name>
    <name type="synonym">Amphioxus</name>
    <dbReference type="NCBI Taxonomy" id="7739"/>
    <lineage>
        <taxon>Eukaryota</taxon>
        <taxon>Metazoa</taxon>
        <taxon>Chordata</taxon>
        <taxon>Cephalochordata</taxon>
        <taxon>Leptocardii</taxon>
        <taxon>Amphioxiformes</taxon>
        <taxon>Branchiostomatidae</taxon>
        <taxon>Branchiostoma</taxon>
    </lineage>
</organism>
<dbReference type="STRING" id="7739.C3XR35"/>
<evidence type="ECO:0000259" key="4">
    <source>
        <dbReference type="Pfam" id="PF00757"/>
    </source>
</evidence>
<gene>
    <name evidence="6" type="ORF">BRAFLDRAFT_277972</name>
</gene>
<dbReference type="InterPro" id="IPR032778">
    <property type="entry name" value="GF_recep_IV"/>
</dbReference>
<evidence type="ECO:0000313" key="6">
    <source>
        <dbReference type="EMBL" id="EEN69153.1"/>
    </source>
</evidence>
<evidence type="ECO:0000256" key="3">
    <source>
        <dbReference type="SAM" id="SignalP"/>
    </source>
</evidence>
<dbReference type="AlphaFoldDB" id="C3XR35"/>
<dbReference type="InterPro" id="IPR006211">
    <property type="entry name" value="Furin-like_Cys-rich_dom"/>
</dbReference>
<evidence type="ECO:0000259" key="5">
    <source>
        <dbReference type="Pfam" id="PF14843"/>
    </source>
</evidence>
<evidence type="ECO:0000256" key="2">
    <source>
        <dbReference type="SAM" id="MobiDB-lite"/>
    </source>
</evidence>
<feature type="non-terminal residue" evidence="6">
    <location>
        <position position="240"/>
    </location>
</feature>
<dbReference type="eggNOG" id="KOG1025">
    <property type="taxonomic scope" value="Eukaryota"/>
</dbReference>
<reference evidence="6" key="1">
    <citation type="journal article" date="2008" name="Nature">
        <title>The amphioxus genome and the evolution of the chordate karyotype.</title>
        <authorList>
            <consortium name="US DOE Joint Genome Institute (JGI-PGF)"/>
            <person name="Putnam N.H."/>
            <person name="Butts T."/>
            <person name="Ferrier D.E.K."/>
            <person name="Furlong R.F."/>
            <person name="Hellsten U."/>
            <person name="Kawashima T."/>
            <person name="Robinson-Rechavi M."/>
            <person name="Shoguchi E."/>
            <person name="Terry A."/>
            <person name="Yu J.-K."/>
            <person name="Benito-Gutierrez E.L."/>
            <person name="Dubchak I."/>
            <person name="Garcia-Fernandez J."/>
            <person name="Gibson-Brown J.J."/>
            <person name="Grigoriev I.V."/>
            <person name="Horton A.C."/>
            <person name="de Jong P.J."/>
            <person name="Jurka J."/>
            <person name="Kapitonov V.V."/>
            <person name="Kohara Y."/>
            <person name="Kuroki Y."/>
            <person name="Lindquist E."/>
            <person name="Lucas S."/>
            <person name="Osoegawa K."/>
            <person name="Pennacchio L.A."/>
            <person name="Salamov A.A."/>
            <person name="Satou Y."/>
            <person name="Sauka-Spengler T."/>
            <person name="Schmutz J."/>
            <person name="Shin-I T."/>
            <person name="Toyoda A."/>
            <person name="Bronner-Fraser M."/>
            <person name="Fujiyama A."/>
            <person name="Holland L.Z."/>
            <person name="Holland P.W.H."/>
            <person name="Satoh N."/>
            <person name="Rokhsar D.S."/>
        </authorList>
    </citation>
    <scope>NUCLEOTIDE SEQUENCE [LARGE SCALE GENOMIC DNA]</scope>
    <source>
        <strain evidence="6">S238N-H82</strain>
        <tissue evidence="6">Testes</tissue>
    </source>
</reference>
<evidence type="ECO:0000256" key="1">
    <source>
        <dbReference type="ARBA" id="ARBA00023180"/>
    </source>
</evidence>